<proteinExistence type="predicted"/>
<evidence type="ECO:0000313" key="3">
    <source>
        <dbReference type="Proteomes" id="UP000663844"/>
    </source>
</evidence>
<name>A0A820MEV0_9BILA</name>
<evidence type="ECO:0000256" key="1">
    <source>
        <dbReference type="SAM" id="Phobius"/>
    </source>
</evidence>
<reference evidence="2" key="1">
    <citation type="submission" date="2021-02" db="EMBL/GenBank/DDBJ databases">
        <authorList>
            <person name="Nowell W R."/>
        </authorList>
    </citation>
    <scope>NUCLEOTIDE SEQUENCE</scope>
</reference>
<gene>
    <name evidence="2" type="ORF">OXD698_LOCUS49953</name>
</gene>
<accession>A0A820MEV0</accession>
<comment type="caution">
    <text evidence="2">The sequence shown here is derived from an EMBL/GenBank/DDBJ whole genome shotgun (WGS) entry which is preliminary data.</text>
</comment>
<feature type="transmembrane region" description="Helical" evidence="1">
    <location>
        <begin position="31"/>
        <end position="49"/>
    </location>
</feature>
<keyword evidence="1" id="KW-0472">Membrane</keyword>
<dbReference type="EMBL" id="CAJOAZ010023176">
    <property type="protein sequence ID" value="CAF4373130.1"/>
    <property type="molecule type" value="Genomic_DNA"/>
</dbReference>
<dbReference type="Proteomes" id="UP000663844">
    <property type="component" value="Unassembled WGS sequence"/>
</dbReference>
<keyword evidence="1" id="KW-0812">Transmembrane</keyword>
<keyword evidence="1" id="KW-1133">Transmembrane helix</keyword>
<evidence type="ECO:0000313" key="2">
    <source>
        <dbReference type="EMBL" id="CAF4373130.1"/>
    </source>
</evidence>
<sequence>MLNLNIFPARTFGSKIDRITVKYLGQWSTRLYFILLTIIFVILTLYTAIQPQTLTKSFATPSLTFYKNLMNDHNDKLECPCSLISSPYDRYVEIQPIFHQ</sequence>
<feature type="non-terminal residue" evidence="2">
    <location>
        <position position="100"/>
    </location>
</feature>
<protein>
    <submittedName>
        <fullName evidence="2">Uncharacterized protein</fullName>
    </submittedName>
</protein>
<dbReference type="AlphaFoldDB" id="A0A820MEV0"/>
<organism evidence="2 3">
    <name type="scientific">Adineta steineri</name>
    <dbReference type="NCBI Taxonomy" id="433720"/>
    <lineage>
        <taxon>Eukaryota</taxon>
        <taxon>Metazoa</taxon>
        <taxon>Spiralia</taxon>
        <taxon>Gnathifera</taxon>
        <taxon>Rotifera</taxon>
        <taxon>Eurotatoria</taxon>
        <taxon>Bdelloidea</taxon>
        <taxon>Adinetida</taxon>
        <taxon>Adinetidae</taxon>
        <taxon>Adineta</taxon>
    </lineage>
</organism>